<dbReference type="Pfam" id="PF13966">
    <property type="entry name" value="zf-RVT"/>
    <property type="match status" value="1"/>
</dbReference>
<comment type="caution">
    <text evidence="3">The sequence shown here is derived from an EMBL/GenBank/DDBJ whole genome shotgun (WGS) entry which is preliminary data.</text>
</comment>
<evidence type="ECO:0000313" key="2">
    <source>
        <dbReference type="EMBL" id="RVW49923.1"/>
    </source>
</evidence>
<gene>
    <name evidence="3" type="ORF">CK203_017342</name>
    <name evidence="2" type="ORF">CK203_093825</name>
</gene>
<evidence type="ECO:0000313" key="3">
    <source>
        <dbReference type="EMBL" id="RVX14493.1"/>
    </source>
</evidence>
<proteinExistence type="predicted"/>
<dbReference type="EMBL" id="QGNW01001217">
    <property type="protein sequence ID" value="RVW49923.1"/>
    <property type="molecule type" value="Genomic_DNA"/>
</dbReference>
<accession>A0A438JZW9</accession>
<protein>
    <recommendedName>
        <fullName evidence="1">Reverse transcriptase zinc-binding domain-containing protein</fullName>
    </recommendedName>
</protein>
<feature type="domain" description="Reverse transcriptase zinc-binding" evidence="1">
    <location>
        <begin position="30"/>
        <end position="74"/>
    </location>
</feature>
<name>A0A438JZW9_VITVI</name>
<evidence type="ECO:0000259" key="1">
    <source>
        <dbReference type="Pfam" id="PF13966"/>
    </source>
</evidence>
<dbReference type="InterPro" id="IPR026960">
    <property type="entry name" value="RVT-Znf"/>
</dbReference>
<organism evidence="3 4">
    <name type="scientific">Vitis vinifera</name>
    <name type="common">Grape</name>
    <dbReference type="NCBI Taxonomy" id="29760"/>
    <lineage>
        <taxon>Eukaryota</taxon>
        <taxon>Viridiplantae</taxon>
        <taxon>Streptophyta</taxon>
        <taxon>Embryophyta</taxon>
        <taxon>Tracheophyta</taxon>
        <taxon>Spermatophyta</taxon>
        <taxon>Magnoliopsida</taxon>
        <taxon>eudicotyledons</taxon>
        <taxon>Gunneridae</taxon>
        <taxon>Pentapetalae</taxon>
        <taxon>rosids</taxon>
        <taxon>Vitales</taxon>
        <taxon>Vitaceae</taxon>
        <taxon>Viteae</taxon>
        <taxon>Vitis</taxon>
    </lineage>
</organism>
<reference evidence="3 4" key="1">
    <citation type="journal article" date="2018" name="PLoS Genet.">
        <title>Population sequencing reveals clonal diversity and ancestral inbreeding in the grapevine cultivar Chardonnay.</title>
        <authorList>
            <person name="Roach M.J."/>
            <person name="Johnson D.L."/>
            <person name="Bohlmann J."/>
            <person name="van Vuuren H.J."/>
            <person name="Jones S.J."/>
            <person name="Pretorius I.S."/>
            <person name="Schmidt S.A."/>
            <person name="Borneman A.R."/>
        </authorList>
    </citation>
    <scope>NUCLEOTIDE SEQUENCE [LARGE SCALE GENOMIC DNA]</scope>
    <source>
        <strain evidence="4">cv. Chardonnay</strain>
        <strain evidence="3">I10V1</strain>
        <tissue evidence="3">Leaf</tissue>
    </source>
</reference>
<evidence type="ECO:0000313" key="4">
    <source>
        <dbReference type="Proteomes" id="UP000288805"/>
    </source>
</evidence>
<dbReference type="EMBL" id="QGNW01000021">
    <property type="protein sequence ID" value="RVX14493.1"/>
    <property type="molecule type" value="Genomic_DNA"/>
</dbReference>
<sequence>MTFLQTQQKSSIRSEEEDKLMWKEFKSVVFSVKSFYHIFVPERSERFLSSNVWNSWMPVKMSFFAWEATWERILQLVSLTGADGQWLIVALRAKMRKN</sequence>
<dbReference type="Proteomes" id="UP000288805">
    <property type="component" value="Unassembled WGS sequence"/>
</dbReference>
<dbReference type="AlphaFoldDB" id="A0A438JZW9"/>